<evidence type="ECO:0000256" key="3">
    <source>
        <dbReference type="ARBA" id="ARBA00022806"/>
    </source>
</evidence>
<dbReference type="Gene3D" id="3.40.50.300">
    <property type="entry name" value="P-loop containing nucleotide triphosphate hydrolases"/>
    <property type="match status" value="2"/>
</dbReference>
<evidence type="ECO:0000313" key="6">
    <source>
        <dbReference type="EMBL" id="OLP75997.1"/>
    </source>
</evidence>
<dbReference type="Proteomes" id="UP000186817">
    <property type="component" value="Unassembled WGS sequence"/>
</dbReference>
<dbReference type="GO" id="GO:0043139">
    <property type="term" value="F:5'-3' DNA helicase activity"/>
    <property type="evidence" value="ECO:0007669"/>
    <property type="project" value="TreeGrafter"/>
</dbReference>
<evidence type="ECO:0000259" key="5">
    <source>
        <dbReference type="Pfam" id="PF13087"/>
    </source>
</evidence>
<dbReference type="SUPFAM" id="SSF52540">
    <property type="entry name" value="P-loop containing nucleoside triphosphate hydrolases"/>
    <property type="match status" value="1"/>
</dbReference>
<evidence type="ECO:0000256" key="2">
    <source>
        <dbReference type="ARBA" id="ARBA00022801"/>
    </source>
</evidence>
<comment type="caution">
    <text evidence="6">The sequence shown here is derived from an EMBL/GenBank/DDBJ whole genome shotgun (WGS) entry which is preliminary data.</text>
</comment>
<dbReference type="PANTHER" id="PTHR43788:SF8">
    <property type="entry name" value="DNA-BINDING PROTEIN SMUBP-2"/>
    <property type="match status" value="1"/>
</dbReference>
<proteinExistence type="predicted"/>
<dbReference type="InterPro" id="IPR047187">
    <property type="entry name" value="SF1_C_Upf1"/>
</dbReference>
<dbReference type="InterPro" id="IPR041679">
    <property type="entry name" value="DNA2/NAM7-like_C"/>
</dbReference>
<dbReference type="CDD" id="cd17934">
    <property type="entry name" value="DEXXQc_Upf1-like"/>
    <property type="match status" value="1"/>
</dbReference>
<evidence type="ECO:0000313" key="7">
    <source>
        <dbReference type="Proteomes" id="UP000186817"/>
    </source>
</evidence>
<protein>
    <submittedName>
        <fullName evidence="6">Putative helicase MOV-10</fullName>
    </submittedName>
</protein>
<sequence length="1075" mass="119148">MEFPECITDFHVGLFLRSPFLAFAVLNKSCPPLSTDSFIGSCNKAISAEALQHVCHSQKCLDLGELDPTSATKTVVSAISDESADIILGPRCRWTDGVMTFEGTVDALFRQGKRGYVLKVVSTGEVVPPQCITRAAFFHHLVSKHLGSTNKLEQEVHILRGDGHEEVLNIAKYQELLESQRASFVKFLKQQQPPEPTSNDLRSRPEHAELARRRLLELDSLLLIPSMSPSLQRMLKRAGIETLSKLCEASGVKKLPQAVFHQLRRHARHQRGDIEIDGAFVRKGRESGIALDVVEGSSPLENVFLIGQSGQESIRELAATSTDLEQLTHMANMPEVYFFGQRVWENILLSCLAVERADLASKVVERIYCEPAWIDVQARLKSICMSDSIQDMLRKLAGGLGQDESFQLPKLMEMSRCQVLAQAKQREAKQRFSTLAKAKIGALQQLAAFAQGQPQDEPTFGVRDVLIRDLLSLCRSFGGRAQNLGGWPQEVWQTARKWPSYYKHDLFWGLIDAIELFKAPAHSWTAHTLCLSHLVRVEDNPQIKQYVDRKFTVEEVELTYTWDVDQETSIKEKDEVLVRGSPSMRGKVKTMIHAGTGRQSKIVLVFDTRFGKNPNLHKLVGPDYREICAMQAKFSIQNGENIMTRAVEQRISEVTKQTWSNVQQSFRSFLMKKPRADPVSASRAEEVVRSIDSQYLVIQGPPGTGKTFTSAQIISSILLAEPNSQILVSSNSHKAIRNLLTAVANLGVNQVGKVMSQDETEQEIRGEGCVPVANGRFISLPFGCRVAGGTASQLMKLGGSFDYLFVDEAGQVTLELLAVLGGLAQNLVLVGDQQQLPPPVQDRLKLTKAGGMSCLEYVTEGEAIISPYRGIFLSRTYRMSDRLTEVVSRNFYAGGLEAAPRNAGNRLILAPGLLTVDTGAEFVQVPHENNFQSSEEECQVVQQILRQLLESQVVLDDHDPRSLKPEDVIIVCPYNAQVVMVRSTMAANPAMRKIRVGSVDLFQGQEAAVALVSLGASCGRLPFVLDPNRTNVAVSRAKALAVLVGSPALGEVQVETMGEFTLQSRYAKWLRQNFD</sequence>
<dbReference type="EMBL" id="LSRX01002175">
    <property type="protein sequence ID" value="OLP75997.1"/>
    <property type="molecule type" value="Genomic_DNA"/>
</dbReference>
<name>A0A1Q9BZ92_SYMMI</name>
<dbReference type="CDD" id="cd18808">
    <property type="entry name" value="SF1_C_Upf1"/>
    <property type="match status" value="1"/>
</dbReference>
<keyword evidence="3 6" id="KW-0347">Helicase</keyword>
<gene>
    <name evidence="6" type="primary">MOV10</name>
    <name evidence="6" type="ORF">AK812_SmicGene44124</name>
</gene>
<dbReference type="Pfam" id="PF13087">
    <property type="entry name" value="AAA_12"/>
    <property type="match status" value="1"/>
</dbReference>
<accession>A0A1Q9BZ92</accession>
<evidence type="ECO:0000256" key="4">
    <source>
        <dbReference type="ARBA" id="ARBA00022840"/>
    </source>
</evidence>
<keyword evidence="1" id="KW-0547">Nucleotide-binding</keyword>
<organism evidence="6 7">
    <name type="scientific">Symbiodinium microadriaticum</name>
    <name type="common">Dinoflagellate</name>
    <name type="synonym">Zooxanthella microadriatica</name>
    <dbReference type="NCBI Taxonomy" id="2951"/>
    <lineage>
        <taxon>Eukaryota</taxon>
        <taxon>Sar</taxon>
        <taxon>Alveolata</taxon>
        <taxon>Dinophyceae</taxon>
        <taxon>Suessiales</taxon>
        <taxon>Symbiodiniaceae</taxon>
        <taxon>Symbiodinium</taxon>
    </lineage>
</organism>
<dbReference type="InterPro" id="IPR027417">
    <property type="entry name" value="P-loop_NTPase"/>
</dbReference>
<dbReference type="InterPro" id="IPR050534">
    <property type="entry name" value="Coronavir_polyprotein_1ab"/>
</dbReference>
<dbReference type="GO" id="GO:0005524">
    <property type="term" value="F:ATP binding"/>
    <property type="evidence" value="ECO:0007669"/>
    <property type="project" value="UniProtKB-KW"/>
</dbReference>
<keyword evidence="4" id="KW-0067">ATP-binding</keyword>
<feature type="domain" description="DNA2/NAM7 helicase-like C-terminal" evidence="5">
    <location>
        <begin position="869"/>
        <end position="1046"/>
    </location>
</feature>
<keyword evidence="2" id="KW-0378">Hydrolase</keyword>
<dbReference type="GO" id="GO:0016787">
    <property type="term" value="F:hydrolase activity"/>
    <property type="evidence" value="ECO:0007669"/>
    <property type="project" value="UniProtKB-KW"/>
</dbReference>
<dbReference type="Pfam" id="PF13245">
    <property type="entry name" value="AAA_19"/>
    <property type="match status" value="1"/>
</dbReference>
<dbReference type="OrthoDB" id="6513042at2759"/>
<keyword evidence="7" id="KW-1185">Reference proteome</keyword>
<reference evidence="6 7" key="1">
    <citation type="submission" date="2016-02" db="EMBL/GenBank/DDBJ databases">
        <title>Genome analysis of coral dinoflagellate symbionts highlights evolutionary adaptations to a symbiotic lifestyle.</title>
        <authorList>
            <person name="Aranda M."/>
            <person name="Li Y."/>
            <person name="Liew Y.J."/>
            <person name="Baumgarten S."/>
            <person name="Simakov O."/>
            <person name="Wilson M."/>
            <person name="Piel J."/>
            <person name="Ashoor H."/>
            <person name="Bougouffa S."/>
            <person name="Bajic V.B."/>
            <person name="Ryu T."/>
            <person name="Ravasi T."/>
            <person name="Bayer T."/>
            <person name="Micklem G."/>
            <person name="Kim H."/>
            <person name="Bhak J."/>
            <person name="Lajeunesse T.C."/>
            <person name="Voolstra C.R."/>
        </authorList>
    </citation>
    <scope>NUCLEOTIDE SEQUENCE [LARGE SCALE GENOMIC DNA]</scope>
    <source>
        <strain evidence="6 7">CCMP2467</strain>
    </source>
</reference>
<dbReference type="AlphaFoldDB" id="A0A1Q9BZ92"/>
<evidence type="ECO:0000256" key="1">
    <source>
        <dbReference type="ARBA" id="ARBA00022741"/>
    </source>
</evidence>
<dbReference type="PANTHER" id="PTHR43788">
    <property type="entry name" value="DNA2/NAM7 HELICASE FAMILY MEMBER"/>
    <property type="match status" value="1"/>
</dbReference>